<feature type="domain" description="Phosphofructokinase" evidence="10">
    <location>
        <begin position="7"/>
        <end position="308"/>
    </location>
</feature>
<comment type="caution">
    <text evidence="11">The sequence shown here is derived from an EMBL/GenBank/DDBJ whole genome shotgun (WGS) entry which is preliminary data.</text>
</comment>
<dbReference type="UniPathway" id="UPA00109">
    <property type="reaction ID" value="UER00182"/>
</dbReference>
<dbReference type="InterPro" id="IPR035966">
    <property type="entry name" value="PKF_sf"/>
</dbReference>
<gene>
    <name evidence="11" type="ORF">RT41_GL000733</name>
</gene>
<keyword evidence="6 11" id="KW-0418">Kinase</keyword>
<keyword evidence="4" id="KW-0808">Transferase</keyword>
<comment type="cofactor">
    <cofactor evidence="1">
        <name>Mg(2+)</name>
        <dbReference type="ChEBI" id="CHEBI:18420"/>
    </cofactor>
</comment>
<dbReference type="PRINTS" id="PR00476">
    <property type="entry name" value="PHFRCTKINASE"/>
</dbReference>
<dbReference type="GO" id="GO:0042802">
    <property type="term" value="F:identical protein binding"/>
    <property type="evidence" value="ECO:0007669"/>
    <property type="project" value="TreeGrafter"/>
</dbReference>
<evidence type="ECO:0000256" key="9">
    <source>
        <dbReference type="ARBA" id="ARBA00038478"/>
    </source>
</evidence>
<dbReference type="Gene3D" id="3.40.50.450">
    <property type="match status" value="1"/>
</dbReference>
<dbReference type="GO" id="GO:0048029">
    <property type="term" value="F:monosaccharide binding"/>
    <property type="evidence" value="ECO:0007669"/>
    <property type="project" value="TreeGrafter"/>
</dbReference>
<dbReference type="PROSITE" id="PS00433">
    <property type="entry name" value="PHOSPHOFRUCTOKINASE"/>
    <property type="match status" value="1"/>
</dbReference>
<dbReference type="GO" id="GO:0070095">
    <property type="term" value="F:fructose-6-phosphate binding"/>
    <property type="evidence" value="ECO:0007669"/>
    <property type="project" value="TreeGrafter"/>
</dbReference>
<keyword evidence="5" id="KW-0479">Metal-binding</keyword>
<evidence type="ECO:0000256" key="6">
    <source>
        <dbReference type="ARBA" id="ARBA00022777"/>
    </source>
</evidence>
<dbReference type="STRING" id="1291764.GCA_001311235_01180"/>
<dbReference type="GO" id="GO:0030388">
    <property type="term" value="P:fructose 1,6-bisphosphate metabolic process"/>
    <property type="evidence" value="ECO:0007669"/>
    <property type="project" value="TreeGrafter"/>
</dbReference>
<keyword evidence="3" id="KW-0963">Cytoplasm</keyword>
<dbReference type="NCBIfam" id="NF002872">
    <property type="entry name" value="PRK03202.1"/>
    <property type="match status" value="1"/>
</dbReference>
<organism evidence="11 12">
    <name type="scientific">Lactococcus fujiensis JCM 16395</name>
    <dbReference type="NCBI Taxonomy" id="1291764"/>
    <lineage>
        <taxon>Bacteria</taxon>
        <taxon>Bacillati</taxon>
        <taxon>Bacillota</taxon>
        <taxon>Bacilli</taxon>
        <taxon>Lactobacillales</taxon>
        <taxon>Streptococcaceae</taxon>
        <taxon>Lactococcus</taxon>
    </lineage>
</organism>
<dbReference type="InterPro" id="IPR000023">
    <property type="entry name" value="Phosphofructokinase_dom"/>
</dbReference>
<sequence>MREKMKRIGILTSGGDCAGLNPAIYAVAKAIYRKIDDVEIIGILDGYTGLIDLNTKVLKPKDFEGLLTKGGTFLRSIRQSFKTIDVKDENGISKADKIVKNYNKLDLDALVVLGGNGTHKIANLLSERGLNIVGLPKTIDNDIFGTEETFGYDTAVQVGADYIDRIQTTAASHSRVFVVEIMGNKVGWLALSVGVSAGADAIILPEIPYSAEKLNDALKKTLKEKNYAIVVVSEGAFAKEERKMKNKERLSERKLAGFNSIADKVGDDIAKGLGIEIRTAIPGHVLRGGEPSARDRNYTMQLGAVAAGLIADEVYGVTVAKVNGRISFNQLSEIAGKAKPVPEDDSLLLAARSIGISFAD</sequence>
<keyword evidence="12" id="KW-1185">Reference proteome</keyword>
<evidence type="ECO:0000313" key="11">
    <source>
        <dbReference type="EMBL" id="PCS00943.1"/>
    </source>
</evidence>
<proteinExistence type="inferred from homology"/>
<protein>
    <submittedName>
        <fullName evidence="11">6-phosphofructokinase</fullName>
    </submittedName>
</protein>
<dbReference type="GO" id="GO:0003872">
    <property type="term" value="F:6-phosphofructokinase activity"/>
    <property type="evidence" value="ECO:0007669"/>
    <property type="project" value="InterPro"/>
</dbReference>
<evidence type="ECO:0000256" key="3">
    <source>
        <dbReference type="ARBA" id="ARBA00022490"/>
    </source>
</evidence>
<evidence type="ECO:0000256" key="5">
    <source>
        <dbReference type="ARBA" id="ARBA00022723"/>
    </source>
</evidence>
<dbReference type="Gene3D" id="3.40.50.460">
    <property type="entry name" value="Phosphofructokinase domain"/>
    <property type="match status" value="1"/>
</dbReference>
<dbReference type="GO" id="GO:0046872">
    <property type="term" value="F:metal ion binding"/>
    <property type="evidence" value="ECO:0007669"/>
    <property type="project" value="UniProtKB-KW"/>
</dbReference>
<dbReference type="GO" id="GO:0061621">
    <property type="term" value="P:canonical glycolysis"/>
    <property type="evidence" value="ECO:0007669"/>
    <property type="project" value="TreeGrafter"/>
</dbReference>
<dbReference type="InterPro" id="IPR022953">
    <property type="entry name" value="ATP_PFK"/>
</dbReference>
<comment type="pathway">
    <text evidence="2">Carbohydrate degradation; glycolysis; D-glyceraldehyde 3-phosphate and glycerone phosphate from D-glucose: step 3/4.</text>
</comment>
<evidence type="ECO:0000259" key="10">
    <source>
        <dbReference type="Pfam" id="PF00365"/>
    </source>
</evidence>
<keyword evidence="8" id="KW-0324">Glycolysis</keyword>
<evidence type="ECO:0000256" key="8">
    <source>
        <dbReference type="ARBA" id="ARBA00023152"/>
    </source>
</evidence>
<dbReference type="Proteomes" id="UP000218181">
    <property type="component" value="Unassembled WGS sequence"/>
</dbReference>
<name>A0A2A5RNM4_9LACT</name>
<dbReference type="PIRSF" id="PIRSF000532">
    <property type="entry name" value="ATP_PFK_prok"/>
    <property type="match status" value="1"/>
</dbReference>
<dbReference type="EMBL" id="JXJU01000002">
    <property type="protein sequence ID" value="PCS00943.1"/>
    <property type="molecule type" value="Genomic_DNA"/>
</dbReference>
<dbReference type="Pfam" id="PF00365">
    <property type="entry name" value="PFK"/>
    <property type="match status" value="1"/>
</dbReference>
<reference evidence="11 12" key="1">
    <citation type="submission" date="2014-12" db="EMBL/GenBank/DDBJ databases">
        <title>Draft genome sequences of 10 type strains of Lactococcus.</title>
        <authorList>
            <person name="Sun Z."/>
            <person name="Zhong Z."/>
            <person name="Liu W."/>
            <person name="Zhang W."/>
            <person name="Zhang H."/>
        </authorList>
    </citation>
    <scope>NUCLEOTIDE SEQUENCE [LARGE SCALE GENOMIC DNA]</scope>
    <source>
        <strain evidence="11 12">JCM 16395</strain>
    </source>
</reference>
<dbReference type="InterPro" id="IPR012003">
    <property type="entry name" value="ATP_PFK_prok-type"/>
</dbReference>
<dbReference type="AlphaFoldDB" id="A0A2A5RNM4"/>
<dbReference type="GO" id="GO:0006002">
    <property type="term" value="P:fructose 6-phosphate metabolic process"/>
    <property type="evidence" value="ECO:0007669"/>
    <property type="project" value="InterPro"/>
</dbReference>
<dbReference type="InterPro" id="IPR015912">
    <property type="entry name" value="Phosphofructokinase_CS"/>
</dbReference>
<evidence type="ECO:0000256" key="2">
    <source>
        <dbReference type="ARBA" id="ARBA00004679"/>
    </source>
</evidence>
<evidence type="ECO:0000313" key="12">
    <source>
        <dbReference type="Proteomes" id="UP000218181"/>
    </source>
</evidence>
<evidence type="ECO:0000256" key="7">
    <source>
        <dbReference type="ARBA" id="ARBA00022842"/>
    </source>
</evidence>
<dbReference type="GO" id="GO:0016208">
    <property type="term" value="F:AMP binding"/>
    <property type="evidence" value="ECO:0007669"/>
    <property type="project" value="TreeGrafter"/>
</dbReference>
<dbReference type="SUPFAM" id="SSF53784">
    <property type="entry name" value="Phosphofructokinase"/>
    <property type="match status" value="1"/>
</dbReference>
<dbReference type="PANTHER" id="PTHR13697:SF52">
    <property type="entry name" value="ATP-DEPENDENT 6-PHOSPHOFRUCTOKINASE 3"/>
    <property type="match status" value="1"/>
</dbReference>
<dbReference type="GO" id="GO:0005524">
    <property type="term" value="F:ATP binding"/>
    <property type="evidence" value="ECO:0007669"/>
    <property type="project" value="InterPro"/>
</dbReference>
<evidence type="ECO:0000256" key="4">
    <source>
        <dbReference type="ARBA" id="ARBA00022679"/>
    </source>
</evidence>
<keyword evidence="7" id="KW-0460">Magnesium</keyword>
<dbReference type="GO" id="GO:0005945">
    <property type="term" value="C:6-phosphofructokinase complex"/>
    <property type="evidence" value="ECO:0007669"/>
    <property type="project" value="TreeGrafter"/>
</dbReference>
<dbReference type="PANTHER" id="PTHR13697">
    <property type="entry name" value="PHOSPHOFRUCTOKINASE"/>
    <property type="match status" value="1"/>
</dbReference>
<accession>A0A2A5RNM4</accession>
<comment type="similarity">
    <text evidence="9">Belongs to the phosphofructokinase type A (PFKA) family.</text>
</comment>
<evidence type="ECO:0000256" key="1">
    <source>
        <dbReference type="ARBA" id="ARBA00001946"/>
    </source>
</evidence>